<evidence type="ECO:0000313" key="5">
    <source>
        <dbReference type="Proteomes" id="UP000290407"/>
    </source>
</evidence>
<evidence type="ECO:0000256" key="3">
    <source>
        <dbReference type="SAM" id="SignalP"/>
    </source>
</evidence>
<feature type="signal peptide" evidence="3">
    <location>
        <begin position="1"/>
        <end position="25"/>
    </location>
</feature>
<evidence type="ECO:0000256" key="2">
    <source>
        <dbReference type="ARBA" id="ARBA00022729"/>
    </source>
</evidence>
<feature type="chain" id="PRO_5020495747" evidence="3">
    <location>
        <begin position="26"/>
        <end position="410"/>
    </location>
</feature>
<keyword evidence="5" id="KW-1185">Reference proteome</keyword>
<protein>
    <submittedName>
        <fullName evidence="4">DUF3494 domain-containing protein</fullName>
    </submittedName>
</protein>
<dbReference type="EMBL" id="SBLB01000001">
    <property type="protein sequence ID" value="RYC71317.1"/>
    <property type="molecule type" value="Genomic_DNA"/>
</dbReference>
<organism evidence="4 5">
    <name type="scientific">Spirosoma sordidisoli</name>
    <dbReference type="NCBI Taxonomy" id="2502893"/>
    <lineage>
        <taxon>Bacteria</taxon>
        <taxon>Pseudomonadati</taxon>
        <taxon>Bacteroidota</taxon>
        <taxon>Cytophagia</taxon>
        <taxon>Cytophagales</taxon>
        <taxon>Cytophagaceae</taxon>
        <taxon>Spirosoma</taxon>
    </lineage>
</organism>
<dbReference type="AlphaFoldDB" id="A0A4Q2UNP0"/>
<name>A0A4Q2UNP0_9BACT</name>
<keyword evidence="2 3" id="KW-0732">Signal</keyword>
<accession>A0A4Q2UNP0</accession>
<dbReference type="InterPro" id="IPR021884">
    <property type="entry name" value="Ice-bd_prot"/>
</dbReference>
<evidence type="ECO:0000256" key="1">
    <source>
        <dbReference type="ARBA" id="ARBA00005445"/>
    </source>
</evidence>
<proteinExistence type="inferred from homology"/>
<comment type="caution">
    <text evidence="4">The sequence shown here is derived from an EMBL/GenBank/DDBJ whole genome shotgun (WGS) entry which is preliminary data.</text>
</comment>
<sequence>MENKNLRILLLFFLSFAANRGLSQALVPSLGTTTNFALFTANGAFTNSGVSQINGDIGTNVGALTGFPPGLVTGNTRLPGSSEAQQAALDVVTAYNYLSTTTCGTTISADLTGQTLSPGVSCQPTASPTTLNGTLTLSGSGIFIIKLNSALTTGTSSNIVLTNGALASNVFFQINGALVAGTSSSLQGTFLTNGAITLNTGATLIGRGLSITGAIVLNSNTVTNVAAPLPVTLVSFAATAAPATRTVDIRWTTSLETNNKGFVVERSKDLKGFTKVGEIAELAATSKALKNYTLVDLTPFAGTSYYRLKQIDLNGKTTIFPAVSVVLRDDTYGVFPNPVRHDGQFSLRLDEPETATVRFYGTDARLLPIQKTSIQSGNLVLKTVGKLSAGVYVLTVEERGQMRQHRLVIE</sequence>
<dbReference type="InterPro" id="IPR026444">
    <property type="entry name" value="Secre_tail"/>
</dbReference>
<dbReference type="RefSeq" id="WP_129600091.1">
    <property type="nucleotide sequence ID" value="NZ_SBLB01000001.1"/>
</dbReference>
<dbReference type="Pfam" id="PF11999">
    <property type="entry name" value="Ice_binding"/>
    <property type="match status" value="1"/>
</dbReference>
<gene>
    <name evidence="4" type="ORF">EQG79_04020</name>
</gene>
<dbReference type="Proteomes" id="UP000290407">
    <property type="component" value="Unassembled WGS sequence"/>
</dbReference>
<dbReference type="NCBIfam" id="TIGR04183">
    <property type="entry name" value="Por_Secre_tail"/>
    <property type="match status" value="1"/>
</dbReference>
<reference evidence="4 5" key="1">
    <citation type="submission" date="2019-01" db="EMBL/GenBank/DDBJ databases">
        <title>Spirosoma flava sp. nov., a propanil-degrading bacterium isolated from herbicide-contaminated soil.</title>
        <authorList>
            <person name="Zhang L."/>
            <person name="Jiang J.-D."/>
        </authorList>
    </citation>
    <scope>NUCLEOTIDE SEQUENCE [LARGE SCALE GENOMIC DNA]</scope>
    <source>
        <strain evidence="4 5">TY50</strain>
    </source>
</reference>
<comment type="similarity">
    <text evidence="1">Belongs to the ice-binding protein family.</text>
</comment>
<evidence type="ECO:0000313" key="4">
    <source>
        <dbReference type="EMBL" id="RYC71317.1"/>
    </source>
</evidence>